<keyword evidence="1" id="KW-0812">Transmembrane</keyword>
<keyword evidence="1" id="KW-1133">Transmembrane helix</keyword>
<sequence length="250" mass="26513">MANITAIYNTFSIWALVFSILFLGSPWDLRQAIAVLLGVFGVVLVAFGSMRKGQDTVGAQDAVISYALLGNALALLGALSMAAYEIMYKIIGSTSEDEHKGFQPVASSAEHADAGDTQGNETEAQPALPFGMHPIAMTTGIGFVTLTVFWIPLIIAHITGAEVIVAPPNWETAWWILLGIVCGVIFNGCFTILLGLWGPVLASMSCLMTTVLVQLTDLALGVPSTWINLGGCAIITVSFVLLLPWGQQGE</sequence>
<gene>
    <name evidence="2" type="ORF">MVES_001837</name>
</gene>
<evidence type="ECO:0000256" key="1">
    <source>
        <dbReference type="SAM" id="Phobius"/>
    </source>
</evidence>
<dbReference type="InterPro" id="IPR037185">
    <property type="entry name" value="EmrE-like"/>
</dbReference>
<evidence type="ECO:0008006" key="4">
    <source>
        <dbReference type="Google" id="ProtNLM"/>
    </source>
</evidence>
<evidence type="ECO:0000313" key="3">
    <source>
        <dbReference type="Proteomes" id="UP000232875"/>
    </source>
</evidence>
<name>A0A2N1JCJ7_9BASI</name>
<feature type="transmembrane region" description="Helical" evidence="1">
    <location>
        <begin position="32"/>
        <end position="50"/>
    </location>
</feature>
<dbReference type="OrthoDB" id="10062838at2759"/>
<dbReference type="InterPro" id="IPR026505">
    <property type="entry name" value="Solute_c_fam_35_mem_F3/F4"/>
</dbReference>
<feature type="transmembrane region" description="Helical" evidence="1">
    <location>
        <begin position="135"/>
        <end position="160"/>
    </location>
</feature>
<feature type="transmembrane region" description="Helical" evidence="1">
    <location>
        <begin position="62"/>
        <end position="84"/>
    </location>
</feature>
<proteinExistence type="predicted"/>
<feature type="transmembrane region" description="Helical" evidence="1">
    <location>
        <begin position="226"/>
        <end position="245"/>
    </location>
</feature>
<protein>
    <recommendedName>
        <fullName evidence="4">EamA domain-containing protein</fullName>
    </recommendedName>
</protein>
<keyword evidence="3" id="KW-1185">Reference proteome</keyword>
<reference evidence="2 3" key="1">
    <citation type="submission" date="2017-10" db="EMBL/GenBank/DDBJ databases">
        <title>A novel species of cold-tolerant Malassezia isolated from bats.</title>
        <authorList>
            <person name="Lorch J.M."/>
            <person name="Palmer J.M."/>
            <person name="Vanderwolf K.J."/>
            <person name="Schmidt K.Z."/>
            <person name="Verant M.L."/>
            <person name="Weller T.J."/>
            <person name="Blehert D.S."/>
        </authorList>
    </citation>
    <scope>NUCLEOTIDE SEQUENCE [LARGE SCALE GENOMIC DNA]</scope>
    <source>
        <strain evidence="2 3">NWHC:44797-103</strain>
    </source>
</reference>
<dbReference type="Proteomes" id="UP000232875">
    <property type="component" value="Unassembled WGS sequence"/>
</dbReference>
<dbReference type="EMBL" id="KZ454989">
    <property type="protein sequence ID" value="PKI84257.1"/>
    <property type="molecule type" value="Genomic_DNA"/>
</dbReference>
<dbReference type="PANTHER" id="PTHR19346">
    <property type="entry name" value="SUGAR PHOSPHATE TRANSPORTER DOMAIN-CONTAINING PROTEIN"/>
    <property type="match status" value="1"/>
</dbReference>
<dbReference type="PANTHER" id="PTHR19346:SF4">
    <property type="entry name" value="SUGAR PHOSPHATE TRANSPORTER DOMAIN-CONTAINING PROTEIN"/>
    <property type="match status" value="1"/>
</dbReference>
<feature type="transmembrane region" description="Helical" evidence="1">
    <location>
        <begin position="172"/>
        <end position="193"/>
    </location>
</feature>
<keyword evidence="1" id="KW-0472">Membrane</keyword>
<dbReference type="AlphaFoldDB" id="A0A2N1JCJ7"/>
<dbReference type="STRING" id="2020962.A0A2N1JCJ7"/>
<organism evidence="2 3">
    <name type="scientific">Malassezia vespertilionis</name>
    <dbReference type="NCBI Taxonomy" id="2020962"/>
    <lineage>
        <taxon>Eukaryota</taxon>
        <taxon>Fungi</taxon>
        <taxon>Dikarya</taxon>
        <taxon>Basidiomycota</taxon>
        <taxon>Ustilaginomycotina</taxon>
        <taxon>Malasseziomycetes</taxon>
        <taxon>Malasseziales</taxon>
        <taxon>Malasseziaceae</taxon>
        <taxon>Malassezia</taxon>
    </lineage>
</organism>
<feature type="transmembrane region" description="Helical" evidence="1">
    <location>
        <begin position="6"/>
        <end position="25"/>
    </location>
</feature>
<dbReference type="SUPFAM" id="SSF103481">
    <property type="entry name" value="Multidrug resistance efflux transporter EmrE"/>
    <property type="match status" value="1"/>
</dbReference>
<accession>A0A2N1JCJ7</accession>
<evidence type="ECO:0000313" key="2">
    <source>
        <dbReference type="EMBL" id="PKI84257.1"/>
    </source>
</evidence>